<organism evidence="1 2">
    <name type="scientific">Hydrogenovibrio crunogenus</name>
    <dbReference type="NCBI Taxonomy" id="39765"/>
    <lineage>
        <taxon>Bacteria</taxon>
        <taxon>Pseudomonadati</taxon>
        <taxon>Pseudomonadota</taxon>
        <taxon>Gammaproteobacteria</taxon>
        <taxon>Thiotrichales</taxon>
        <taxon>Piscirickettsiaceae</taxon>
        <taxon>Hydrogenovibrio</taxon>
    </lineage>
</organism>
<dbReference type="OrthoDB" id="5614785at2"/>
<dbReference type="AlphaFoldDB" id="A0A4P7NZ21"/>
<evidence type="ECO:0000313" key="1">
    <source>
        <dbReference type="EMBL" id="QBZ83070.1"/>
    </source>
</evidence>
<proteinExistence type="predicted"/>
<name>A0A4P7NZ21_9GAMM</name>
<protein>
    <recommendedName>
        <fullName evidence="3">DUF2066 domain-containing protein</fullName>
    </recommendedName>
</protein>
<accession>A0A4P7NZ21</accession>
<dbReference type="InterPro" id="IPR018642">
    <property type="entry name" value="DUF2066"/>
</dbReference>
<dbReference type="RefSeq" id="WP_135795724.1">
    <property type="nucleotide sequence ID" value="NZ_CP032096.1"/>
</dbReference>
<keyword evidence="2" id="KW-1185">Reference proteome</keyword>
<dbReference type="Pfam" id="PF09839">
    <property type="entry name" value="DUF2066"/>
    <property type="match status" value="1"/>
</dbReference>
<gene>
    <name evidence="1" type="ORF">GHNINEIG_01111</name>
</gene>
<evidence type="ECO:0008006" key="3">
    <source>
        <dbReference type="Google" id="ProtNLM"/>
    </source>
</evidence>
<dbReference type="Proteomes" id="UP000296201">
    <property type="component" value="Chromosome"/>
</dbReference>
<sequence>MRSFVSIVFFMLITHTVYGYADPKTDLFDVRILQNEAADSKKSLDDSLLDAIKIELVRLTGNPEFILQPEAQTFIQTPKAWLKSYRYEPYEQDGVRVGTFLVFEFDQERFYDYFQKQGLVIWPYVNRPVTYVMGSQLIAGTLVKLNRQNLSYSPKLDFRNKANQLGLPFEIPANQGQWIYPDSTDGFNPRIPDLLQGTDAVYLLSFQVISDMDGSERFKWQLFNRNGQSLMQAEASGSSPSVYFETTLQQLMQAYSASYREQAEFLGSLTLVVKDMTSVERLTKAEEALINLKPIVHQARLSSVSEKQAIFEIVYQGDYNRLLEHLQKIDDLQLIQDDAVIGQVIAKWL</sequence>
<dbReference type="EMBL" id="CP032096">
    <property type="protein sequence ID" value="QBZ83070.1"/>
    <property type="molecule type" value="Genomic_DNA"/>
</dbReference>
<reference evidence="1 2" key="1">
    <citation type="submission" date="2018-08" db="EMBL/GenBank/DDBJ databases">
        <title>Horizontal acquisition of hydrogen conversion ability and other habitat adaptations in Hydrogenovibrio crunogenus strains.</title>
        <authorList>
            <person name="Gonnella G."/>
            <person name="Adam N."/>
            <person name="Perner M."/>
        </authorList>
    </citation>
    <scope>NUCLEOTIDE SEQUENCE [LARGE SCALE GENOMIC DNA]</scope>
    <source>
        <strain evidence="1 2">SP-41</strain>
    </source>
</reference>
<evidence type="ECO:0000313" key="2">
    <source>
        <dbReference type="Proteomes" id="UP000296201"/>
    </source>
</evidence>